<comment type="caution">
    <text evidence="2">The sequence shown here is derived from an EMBL/GenBank/DDBJ whole genome shotgun (WGS) entry which is preliminary data.</text>
</comment>
<evidence type="ECO:0000313" key="3">
    <source>
        <dbReference type="Proteomes" id="UP000265816"/>
    </source>
</evidence>
<reference evidence="2 3" key="1">
    <citation type="submission" date="2018-08" db="EMBL/GenBank/DDBJ databases">
        <title>Bacillus jemisoniae sp. nov., Bacillus chryseoplanitiae sp. nov., Bacillus resnikiae sp. nov., and Bacillus frankliniae sp. nov., isolated from Viking spacecraft and associated surfaces.</title>
        <authorList>
            <person name="Seuylemezian A."/>
            <person name="Vaishampayan P."/>
        </authorList>
    </citation>
    <scope>NUCLEOTIDE SEQUENCE [LARGE SCALE GENOMIC DNA]</scope>
    <source>
        <strain evidence="2 3">JJ-247</strain>
    </source>
</reference>
<organism evidence="2 3">
    <name type="scientific">Mesobacillus zeae</name>
    <dbReference type="NCBI Taxonomy" id="1917180"/>
    <lineage>
        <taxon>Bacteria</taxon>
        <taxon>Bacillati</taxon>
        <taxon>Bacillota</taxon>
        <taxon>Bacilli</taxon>
        <taxon>Bacillales</taxon>
        <taxon>Bacillaceae</taxon>
        <taxon>Mesobacillus</taxon>
    </lineage>
</organism>
<keyword evidence="3" id="KW-1185">Reference proteome</keyword>
<sequence length="299" mass="34914">MLHLKNDKKILRFINDNIFAEPLEESDFNRVTRDEKINLDKNNEYQVAMQIKKKLRVVKFCDRLYSYDGKCYRDDNFKHIVAREIAGQKMHYINEILGQIDIHIEPIEEPSKGWGIKFKNGYLHDGQWYGGLDYQEFTPYYIDINYKPEAEPVPTVDQFLEDLTESDKDYRDVILETIAHCLITNIHVKRNYHFQRVTFIIGGGGNGKGTLLIIFRTLLGTNNVSSISLDRIMDERYLCSILVKLANCGDDIEDKTIDTEKMKMLKNLSAYDVISFRELYKKSKNEAPIASYIFSTNHL</sequence>
<gene>
    <name evidence="2" type="ORF">D1970_21905</name>
</gene>
<dbReference type="Proteomes" id="UP000265816">
    <property type="component" value="Unassembled WGS sequence"/>
</dbReference>
<name>A0A398B0K6_9BACI</name>
<dbReference type="Pfam" id="PF19263">
    <property type="entry name" value="DUF5906"/>
    <property type="match status" value="1"/>
</dbReference>
<dbReference type="AlphaFoldDB" id="A0A398B0K6"/>
<evidence type="ECO:0000313" key="2">
    <source>
        <dbReference type="EMBL" id="RID81423.1"/>
    </source>
</evidence>
<dbReference type="EMBL" id="QWVT01000069">
    <property type="protein sequence ID" value="RID81423.1"/>
    <property type="molecule type" value="Genomic_DNA"/>
</dbReference>
<protein>
    <recommendedName>
        <fullName evidence="1">NrS-1 polymerase-like helicase domain-containing protein</fullName>
    </recommendedName>
</protein>
<accession>A0A398B0K6</accession>
<proteinExistence type="predicted"/>
<feature type="domain" description="NrS-1 polymerase-like helicase" evidence="1">
    <location>
        <begin position="201"/>
        <end position="298"/>
    </location>
</feature>
<evidence type="ECO:0000259" key="1">
    <source>
        <dbReference type="Pfam" id="PF19263"/>
    </source>
</evidence>
<dbReference type="InterPro" id="IPR045455">
    <property type="entry name" value="NrS-1_pol-like_helicase"/>
</dbReference>